<dbReference type="PANTHER" id="PTHR22763">
    <property type="entry name" value="RING ZINC FINGER PROTEIN"/>
    <property type="match status" value="1"/>
</dbReference>
<evidence type="ECO:0000256" key="12">
    <source>
        <dbReference type="ARBA" id="ARBA00022989"/>
    </source>
</evidence>
<keyword evidence="9 14" id="KW-0863">Zinc-finger</keyword>
<proteinExistence type="predicted"/>
<keyword evidence="10" id="KW-0833">Ubl conjugation pathway</keyword>
<dbReference type="SMART" id="SM00184">
    <property type="entry name" value="RING"/>
    <property type="match status" value="1"/>
</dbReference>
<evidence type="ECO:0000256" key="3">
    <source>
        <dbReference type="ARBA" id="ARBA00004906"/>
    </source>
</evidence>
<evidence type="ECO:0000256" key="6">
    <source>
        <dbReference type="ARBA" id="ARBA00022692"/>
    </source>
</evidence>
<evidence type="ECO:0000256" key="1">
    <source>
        <dbReference type="ARBA" id="ARBA00000900"/>
    </source>
</evidence>
<dbReference type="Pfam" id="PF13639">
    <property type="entry name" value="zf-RING_2"/>
    <property type="match status" value="1"/>
</dbReference>
<comment type="catalytic activity">
    <reaction evidence="1">
        <text>S-ubiquitinyl-[E2 ubiquitin-conjugating enzyme]-L-cysteine + [acceptor protein]-L-lysine = [E2 ubiquitin-conjugating enzyme]-L-cysteine + N(6)-ubiquitinyl-[acceptor protein]-L-lysine.</text>
        <dbReference type="EC" id="2.3.2.27"/>
    </reaction>
</comment>
<evidence type="ECO:0000256" key="8">
    <source>
        <dbReference type="ARBA" id="ARBA00022729"/>
    </source>
</evidence>
<dbReference type="Gene3D" id="3.30.40.10">
    <property type="entry name" value="Zinc/RING finger domain, C3HC4 (zinc finger)"/>
    <property type="match status" value="1"/>
</dbReference>
<evidence type="ECO:0000256" key="4">
    <source>
        <dbReference type="ARBA" id="ARBA00012483"/>
    </source>
</evidence>
<feature type="transmembrane region" description="Helical" evidence="15">
    <location>
        <begin position="419"/>
        <end position="438"/>
    </location>
</feature>
<evidence type="ECO:0000256" key="2">
    <source>
        <dbReference type="ARBA" id="ARBA00004127"/>
    </source>
</evidence>
<reference evidence="18" key="1">
    <citation type="submission" date="2015-04" db="EMBL/GenBank/DDBJ databases">
        <title>The genome sequence of the plant pathogenic Rhizarian Plasmodiophora brassicae reveals insights in its biotrophic life cycle and the origin of chitin synthesis.</title>
        <authorList>
            <person name="Schwelm A."/>
            <person name="Fogelqvist J."/>
            <person name="Knaust A."/>
            <person name="Julke S."/>
            <person name="Lilja T."/>
            <person name="Dhandapani V."/>
            <person name="Bonilla-Rosso G."/>
            <person name="Karlsson M."/>
            <person name="Shevchenko A."/>
            <person name="Choi S.R."/>
            <person name="Kim H.G."/>
            <person name="Park J.Y."/>
            <person name="Lim Y.P."/>
            <person name="Ludwig-Muller J."/>
            <person name="Dixelius C."/>
        </authorList>
    </citation>
    <scope>NUCLEOTIDE SEQUENCE</scope>
    <source>
        <tissue evidence="18">Potato root galls</tissue>
    </source>
</reference>
<feature type="transmembrane region" description="Helical" evidence="15">
    <location>
        <begin position="286"/>
        <end position="310"/>
    </location>
</feature>
<name>A0A0H5RBA2_9EUKA</name>
<dbReference type="GO" id="GO:0012505">
    <property type="term" value="C:endomembrane system"/>
    <property type="evidence" value="ECO:0007669"/>
    <property type="project" value="UniProtKB-SubCell"/>
</dbReference>
<organism evidence="18">
    <name type="scientific">Spongospora subterranea</name>
    <dbReference type="NCBI Taxonomy" id="70186"/>
    <lineage>
        <taxon>Eukaryota</taxon>
        <taxon>Sar</taxon>
        <taxon>Rhizaria</taxon>
        <taxon>Endomyxa</taxon>
        <taxon>Phytomyxea</taxon>
        <taxon>Plasmodiophorida</taxon>
        <taxon>Plasmodiophoridae</taxon>
        <taxon>Spongospora</taxon>
    </lineage>
</organism>
<comment type="pathway">
    <text evidence="3">Protein modification; protein ubiquitination.</text>
</comment>
<evidence type="ECO:0000256" key="14">
    <source>
        <dbReference type="PROSITE-ProRule" id="PRU00175"/>
    </source>
</evidence>
<dbReference type="EC" id="2.3.2.27" evidence="4"/>
<dbReference type="GO" id="GO:0008270">
    <property type="term" value="F:zinc ion binding"/>
    <property type="evidence" value="ECO:0007669"/>
    <property type="project" value="UniProtKB-KW"/>
</dbReference>
<comment type="subcellular location">
    <subcellularLocation>
        <location evidence="2">Endomembrane system</location>
        <topology evidence="2">Multi-pass membrane protein</topology>
    </subcellularLocation>
</comment>
<evidence type="ECO:0000313" key="18">
    <source>
        <dbReference type="EMBL" id="CRZ11086.1"/>
    </source>
</evidence>
<feature type="signal peptide" evidence="16">
    <location>
        <begin position="1"/>
        <end position="25"/>
    </location>
</feature>
<dbReference type="PROSITE" id="PS50089">
    <property type="entry name" value="ZF_RING_2"/>
    <property type="match status" value="1"/>
</dbReference>
<keyword evidence="7" id="KW-0479">Metal-binding</keyword>
<protein>
    <recommendedName>
        <fullName evidence="4">RING-type E3 ubiquitin transferase</fullName>
        <ecNumber evidence="4">2.3.2.27</ecNumber>
    </recommendedName>
</protein>
<feature type="transmembrane region" description="Helical" evidence="15">
    <location>
        <begin position="257"/>
        <end position="280"/>
    </location>
</feature>
<accession>A0A0H5RBA2</accession>
<feature type="domain" description="RING-type" evidence="17">
    <location>
        <begin position="471"/>
        <end position="521"/>
    </location>
</feature>
<evidence type="ECO:0000256" key="7">
    <source>
        <dbReference type="ARBA" id="ARBA00022723"/>
    </source>
</evidence>
<dbReference type="InterPro" id="IPR050731">
    <property type="entry name" value="HRD1_E3_ubiq-ligases"/>
</dbReference>
<evidence type="ECO:0000256" key="13">
    <source>
        <dbReference type="ARBA" id="ARBA00023136"/>
    </source>
</evidence>
<dbReference type="InterPro" id="IPR001841">
    <property type="entry name" value="Znf_RING"/>
</dbReference>
<keyword evidence="12 15" id="KW-1133">Transmembrane helix</keyword>
<dbReference type="InterPro" id="IPR021319">
    <property type="entry name" value="DUF2921"/>
</dbReference>
<feature type="transmembrane region" description="Helical" evidence="15">
    <location>
        <begin position="336"/>
        <end position="355"/>
    </location>
</feature>
<keyword evidence="13 15" id="KW-0472">Membrane</keyword>
<keyword evidence="6 15" id="KW-0812">Transmembrane</keyword>
<sequence length="527" mass="59336">MGSTIVRPDITVSILLLFIATITSSQLSPYPSQISGLYHGLWLSQSFPKIGDHEQMVMQIIHEDDDQESTRKSWVDTRGGVVLRGSGGHDDAFLPFSGVYQRSTGILKLFSNTPDWRKLPDVVSITGDPGTADDPVASEPPLNPGEPISSLTYADSCAVEMSLLTLPLMHSPHYRFDSATKETVWRQGSLNSDQPTIIGAFLSPSCHFNLTTVLSVAKTNFFVDRASRFAIVASSATIVQMLMTLEQVQTGTNLSSISLLTIAILALLDSYMCVVHVALGMRVPDLWLSFIILTMIEFLLFSVFQVRLIFSVWKSNNRMQFDSASQDDRRHMINQLHSKLFIFILIGLIVVLFSVQNYEKLVIVILHSPWIAQIVYSVMYDVHRGFLPKYLVVMASCRLFLPLYKFGNPYNYMENACDYTFCFCLIIWVACQVGMILLQDRLGPRFFVPDRFKPAKYDYWKNVSPSSSDTCAICMMDFQEDVESDVPQEEGAVMLTPCGHVFHSICLITWMEQKMECPNCRAPLPTL</sequence>
<feature type="transmembrane region" description="Helical" evidence="15">
    <location>
        <begin position="390"/>
        <end position="407"/>
    </location>
</feature>
<dbReference type="EMBL" id="HACM01010644">
    <property type="protein sequence ID" value="CRZ11086.1"/>
    <property type="molecule type" value="Transcribed_RNA"/>
</dbReference>
<dbReference type="AlphaFoldDB" id="A0A0H5RBA2"/>
<dbReference type="PANTHER" id="PTHR22763:SF162">
    <property type="entry name" value="TRANSMEMBRANE E3 UBIQUITIN-PROTEIN LIGASE 1"/>
    <property type="match status" value="1"/>
</dbReference>
<feature type="chain" id="PRO_5005223230" description="RING-type E3 ubiquitin transferase" evidence="16">
    <location>
        <begin position="26"/>
        <end position="527"/>
    </location>
</feature>
<evidence type="ECO:0000256" key="16">
    <source>
        <dbReference type="SAM" id="SignalP"/>
    </source>
</evidence>
<evidence type="ECO:0000256" key="15">
    <source>
        <dbReference type="SAM" id="Phobius"/>
    </source>
</evidence>
<feature type="transmembrane region" description="Helical" evidence="15">
    <location>
        <begin position="361"/>
        <end position="378"/>
    </location>
</feature>
<keyword evidence="8 16" id="KW-0732">Signal</keyword>
<dbReference type="GO" id="GO:0043161">
    <property type="term" value="P:proteasome-mediated ubiquitin-dependent protein catabolic process"/>
    <property type="evidence" value="ECO:0007669"/>
    <property type="project" value="TreeGrafter"/>
</dbReference>
<keyword evidence="5" id="KW-0808">Transferase</keyword>
<dbReference type="SUPFAM" id="SSF57850">
    <property type="entry name" value="RING/U-box"/>
    <property type="match status" value="1"/>
</dbReference>
<keyword evidence="11" id="KW-0862">Zinc</keyword>
<evidence type="ECO:0000259" key="17">
    <source>
        <dbReference type="PROSITE" id="PS50089"/>
    </source>
</evidence>
<evidence type="ECO:0000256" key="11">
    <source>
        <dbReference type="ARBA" id="ARBA00022833"/>
    </source>
</evidence>
<dbReference type="InterPro" id="IPR013083">
    <property type="entry name" value="Znf_RING/FYVE/PHD"/>
</dbReference>
<evidence type="ECO:0000256" key="10">
    <source>
        <dbReference type="ARBA" id="ARBA00022786"/>
    </source>
</evidence>
<evidence type="ECO:0000256" key="5">
    <source>
        <dbReference type="ARBA" id="ARBA00022679"/>
    </source>
</evidence>
<evidence type="ECO:0000256" key="9">
    <source>
        <dbReference type="ARBA" id="ARBA00022771"/>
    </source>
</evidence>
<dbReference type="Pfam" id="PF11145">
    <property type="entry name" value="DUF2921"/>
    <property type="match status" value="1"/>
</dbReference>
<dbReference type="GO" id="GO:0061630">
    <property type="term" value="F:ubiquitin protein ligase activity"/>
    <property type="evidence" value="ECO:0007669"/>
    <property type="project" value="UniProtKB-EC"/>
</dbReference>